<dbReference type="PROSITE" id="PS50181">
    <property type="entry name" value="FBOX"/>
    <property type="match status" value="1"/>
</dbReference>
<evidence type="ECO:0000256" key="1">
    <source>
        <dbReference type="SAM" id="SignalP"/>
    </source>
</evidence>
<organism evidence="3 4">
    <name type="scientific">Leucosporidium creatinivorum</name>
    <dbReference type="NCBI Taxonomy" id="106004"/>
    <lineage>
        <taxon>Eukaryota</taxon>
        <taxon>Fungi</taxon>
        <taxon>Dikarya</taxon>
        <taxon>Basidiomycota</taxon>
        <taxon>Pucciniomycotina</taxon>
        <taxon>Microbotryomycetes</taxon>
        <taxon>Leucosporidiales</taxon>
        <taxon>Leucosporidium</taxon>
    </lineage>
</organism>
<name>A0A1Y2C2C6_9BASI</name>
<comment type="caution">
    <text evidence="3">The sequence shown here is derived from an EMBL/GenBank/DDBJ whole genome shotgun (WGS) entry which is preliminary data.</text>
</comment>
<feature type="domain" description="F-box" evidence="2">
    <location>
        <begin position="36"/>
        <end position="72"/>
    </location>
</feature>
<dbReference type="EMBL" id="MCGR01000137">
    <property type="protein sequence ID" value="ORY41180.1"/>
    <property type="molecule type" value="Genomic_DNA"/>
</dbReference>
<sequence>MLSRLGLLAVIGGSLLYTATSMDPSSLQPNATSPDQLQLLDLPTELLSQIASHHSPEDLISFSNASTLLRDVSCPLRYEQITLGWAIGVDEEGEIDVEGLLKLKKTVREMLEDLATNGRKLECVRTLRILEYGWFGQREWELLKQVAERVTVLETLQMALNGETATDDYLEHIEIFWQALMKVPTLHSFIGQQGPAVPLRFDSFAGPLKRIDVAGYSLDDGDGQLPKGLEKLTLTYVENAGPSWFPPETFDSLEMLLLRNTEEQELQNIIGIIKHLTTLFSSFDPAAFPKLDMIEILSTPGTDSFALQARAMAEELPECLRYSAESLESFADALNLGEKLEYLTTNILNEEEPNEQQAGIWFEEIKSLKQVSIRGSGPLLEGGAGYRAVRDEEGKVQRVEADGVRVLVGEDVPEGCAQ</sequence>
<evidence type="ECO:0000313" key="4">
    <source>
        <dbReference type="Proteomes" id="UP000193467"/>
    </source>
</evidence>
<feature type="chain" id="PRO_5012824549" description="F-box domain-containing protein" evidence="1">
    <location>
        <begin position="22"/>
        <end position="418"/>
    </location>
</feature>
<keyword evidence="1" id="KW-0732">Signal</keyword>
<dbReference type="CDD" id="cd09917">
    <property type="entry name" value="F-box_SF"/>
    <property type="match status" value="1"/>
</dbReference>
<evidence type="ECO:0000313" key="3">
    <source>
        <dbReference type="EMBL" id="ORY41180.1"/>
    </source>
</evidence>
<accession>A0A1Y2C2C6</accession>
<keyword evidence="4" id="KW-1185">Reference proteome</keyword>
<feature type="signal peptide" evidence="1">
    <location>
        <begin position="1"/>
        <end position="21"/>
    </location>
</feature>
<reference evidence="3 4" key="1">
    <citation type="submission" date="2016-07" db="EMBL/GenBank/DDBJ databases">
        <title>Pervasive Adenine N6-methylation of Active Genes in Fungi.</title>
        <authorList>
            <consortium name="DOE Joint Genome Institute"/>
            <person name="Mondo S.J."/>
            <person name="Dannebaum R.O."/>
            <person name="Kuo R.C."/>
            <person name="Labutti K."/>
            <person name="Haridas S."/>
            <person name="Kuo A."/>
            <person name="Salamov A."/>
            <person name="Ahrendt S.R."/>
            <person name="Lipzen A."/>
            <person name="Sullivan W."/>
            <person name="Andreopoulos W.B."/>
            <person name="Clum A."/>
            <person name="Lindquist E."/>
            <person name="Daum C."/>
            <person name="Ramamoorthy G.K."/>
            <person name="Gryganskyi A."/>
            <person name="Culley D."/>
            <person name="Magnuson J.K."/>
            <person name="James T.Y."/>
            <person name="O'Malley M.A."/>
            <person name="Stajich J.E."/>
            <person name="Spatafora J.W."/>
            <person name="Visel A."/>
            <person name="Grigoriev I.V."/>
        </authorList>
    </citation>
    <scope>NUCLEOTIDE SEQUENCE [LARGE SCALE GENOMIC DNA]</scope>
    <source>
        <strain evidence="3 4">62-1032</strain>
    </source>
</reference>
<dbReference type="InterPro" id="IPR001810">
    <property type="entry name" value="F-box_dom"/>
</dbReference>
<evidence type="ECO:0000259" key="2">
    <source>
        <dbReference type="PROSITE" id="PS50181"/>
    </source>
</evidence>
<dbReference type="InParanoid" id="A0A1Y2C2C6"/>
<dbReference type="Proteomes" id="UP000193467">
    <property type="component" value="Unassembled WGS sequence"/>
</dbReference>
<protein>
    <recommendedName>
        <fullName evidence="2">F-box domain-containing protein</fullName>
    </recommendedName>
</protein>
<dbReference type="AlphaFoldDB" id="A0A1Y2C2C6"/>
<gene>
    <name evidence="3" type="ORF">BCR35DRAFT_311357</name>
</gene>
<proteinExistence type="predicted"/>